<dbReference type="EMBL" id="BGZK01002689">
    <property type="protein sequence ID" value="GBP95845.1"/>
    <property type="molecule type" value="Genomic_DNA"/>
</dbReference>
<evidence type="ECO:0000313" key="2">
    <source>
        <dbReference type="Proteomes" id="UP000299102"/>
    </source>
</evidence>
<gene>
    <name evidence="1" type="ORF">EVAR_65501_1</name>
</gene>
<protein>
    <submittedName>
        <fullName evidence="1">Uncharacterized protein</fullName>
    </submittedName>
</protein>
<name>A0A4C2AA45_EUMVA</name>
<dbReference type="AlphaFoldDB" id="A0A4C2AA45"/>
<accession>A0A4C2AA45</accession>
<dbReference type="Proteomes" id="UP000299102">
    <property type="component" value="Unassembled WGS sequence"/>
</dbReference>
<evidence type="ECO:0000313" key="1">
    <source>
        <dbReference type="EMBL" id="GBP95845.1"/>
    </source>
</evidence>
<organism evidence="1 2">
    <name type="scientific">Eumeta variegata</name>
    <name type="common">Bagworm moth</name>
    <name type="synonym">Eumeta japonica</name>
    <dbReference type="NCBI Taxonomy" id="151549"/>
    <lineage>
        <taxon>Eukaryota</taxon>
        <taxon>Metazoa</taxon>
        <taxon>Ecdysozoa</taxon>
        <taxon>Arthropoda</taxon>
        <taxon>Hexapoda</taxon>
        <taxon>Insecta</taxon>
        <taxon>Pterygota</taxon>
        <taxon>Neoptera</taxon>
        <taxon>Endopterygota</taxon>
        <taxon>Lepidoptera</taxon>
        <taxon>Glossata</taxon>
        <taxon>Ditrysia</taxon>
        <taxon>Tineoidea</taxon>
        <taxon>Psychidae</taxon>
        <taxon>Oiketicinae</taxon>
        <taxon>Eumeta</taxon>
    </lineage>
</organism>
<keyword evidence="2" id="KW-1185">Reference proteome</keyword>
<comment type="caution">
    <text evidence="1">The sequence shown here is derived from an EMBL/GenBank/DDBJ whole genome shotgun (WGS) entry which is preliminary data.</text>
</comment>
<reference evidence="1 2" key="1">
    <citation type="journal article" date="2019" name="Commun. Biol.">
        <title>The bagworm genome reveals a unique fibroin gene that provides high tensile strength.</title>
        <authorList>
            <person name="Kono N."/>
            <person name="Nakamura H."/>
            <person name="Ohtoshi R."/>
            <person name="Tomita M."/>
            <person name="Numata K."/>
            <person name="Arakawa K."/>
        </authorList>
    </citation>
    <scope>NUCLEOTIDE SEQUENCE [LARGE SCALE GENOMIC DNA]</scope>
</reference>
<proteinExistence type="predicted"/>
<sequence>MNISLRIRNEFSYRAGRSAYNLIFPNEGYNLISGGPRLPRRTGTSTPKARVFIFEVRRGPQRVGRGASTPAASNCVLKQLQGPLSLHKALQIGGRR</sequence>